<organism evidence="5 6">
    <name type="scientific">Parachlamydia acanthamoebae</name>
    <dbReference type="NCBI Taxonomy" id="83552"/>
    <lineage>
        <taxon>Bacteria</taxon>
        <taxon>Pseudomonadati</taxon>
        <taxon>Chlamydiota</taxon>
        <taxon>Chlamydiia</taxon>
        <taxon>Parachlamydiales</taxon>
        <taxon>Parachlamydiaceae</taxon>
        <taxon>Parachlamydia</taxon>
    </lineage>
</organism>
<accession>A0A0C1E963</accession>
<dbReference type="Gene3D" id="3.40.630.30">
    <property type="match status" value="1"/>
</dbReference>
<evidence type="ECO:0000256" key="2">
    <source>
        <dbReference type="ARBA" id="ARBA00023315"/>
    </source>
</evidence>
<evidence type="ECO:0000313" key="5">
    <source>
        <dbReference type="EMBL" id="KIA77727.1"/>
    </source>
</evidence>
<dbReference type="Pfam" id="PF00583">
    <property type="entry name" value="Acetyltransf_1"/>
    <property type="match status" value="1"/>
</dbReference>
<evidence type="ECO:0000259" key="4">
    <source>
        <dbReference type="PROSITE" id="PS51186"/>
    </source>
</evidence>
<sequence>MKEYMKKFYLWFLILLSMSVAISAQDVKTCTYQIVKEEHDNPYVSQKILQGLQNHMHPFFKEKKSQFFMVYARDANAEVIGGLSGDILGSSACIDYMWVDEKYRCQGIGTRLLKELEAYAKAKNCTHVQLFTYDFQAKKFYQKLGFQCVSSISNWVENYELNFFKKKI</sequence>
<dbReference type="CDD" id="cd04301">
    <property type="entry name" value="NAT_SF"/>
    <property type="match status" value="1"/>
</dbReference>
<dbReference type="PATRIC" id="fig|83552.4.peg.1072"/>
<comment type="caution">
    <text evidence="5">The sequence shown here is derived from an EMBL/GenBank/DDBJ whole genome shotgun (WGS) entry which is preliminary data.</text>
</comment>
<dbReference type="Proteomes" id="UP000031307">
    <property type="component" value="Unassembled WGS sequence"/>
</dbReference>
<dbReference type="PANTHER" id="PTHR43072:SF23">
    <property type="entry name" value="UPF0039 PROTEIN C11D3.02C"/>
    <property type="match status" value="1"/>
</dbReference>
<dbReference type="PANTHER" id="PTHR43072">
    <property type="entry name" value="N-ACETYLTRANSFERASE"/>
    <property type="match status" value="1"/>
</dbReference>
<evidence type="ECO:0000256" key="1">
    <source>
        <dbReference type="ARBA" id="ARBA00022679"/>
    </source>
</evidence>
<name>A0A0C1E963_9BACT</name>
<keyword evidence="2" id="KW-0012">Acyltransferase</keyword>
<feature type="domain" description="N-acetyltransferase" evidence="4">
    <location>
        <begin position="22"/>
        <end position="166"/>
    </location>
</feature>
<reference evidence="5 6" key="1">
    <citation type="journal article" date="2014" name="Mol. Biol. Evol.">
        <title>Massive expansion of Ubiquitination-related gene families within the Chlamydiae.</title>
        <authorList>
            <person name="Domman D."/>
            <person name="Collingro A."/>
            <person name="Lagkouvardos I."/>
            <person name="Gehre L."/>
            <person name="Weinmaier T."/>
            <person name="Rattei T."/>
            <person name="Subtil A."/>
            <person name="Horn M."/>
        </authorList>
    </citation>
    <scope>NUCLEOTIDE SEQUENCE [LARGE SCALE GENOMIC DNA]</scope>
    <source>
        <strain evidence="5 6">OEW1</strain>
    </source>
</reference>
<evidence type="ECO:0000256" key="3">
    <source>
        <dbReference type="SAM" id="SignalP"/>
    </source>
</evidence>
<dbReference type="SUPFAM" id="SSF55729">
    <property type="entry name" value="Acyl-CoA N-acyltransferases (Nat)"/>
    <property type="match status" value="1"/>
</dbReference>
<keyword evidence="1" id="KW-0808">Transferase</keyword>
<dbReference type="EMBL" id="JSAM01000064">
    <property type="protein sequence ID" value="KIA77727.1"/>
    <property type="molecule type" value="Genomic_DNA"/>
</dbReference>
<dbReference type="InterPro" id="IPR000182">
    <property type="entry name" value="GNAT_dom"/>
</dbReference>
<protein>
    <recommendedName>
        <fullName evidence="4">N-acetyltransferase domain-containing protein</fullName>
    </recommendedName>
</protein>
<dbReference type="AlphaFoldDB" id="A0A0C1E963"/>
<dbReference type="GO" id="GO:0016747">
    <property type="term" value="F:acyltransferase activity, transferring groups other than amino-acyl groups"/>
    <property type="evidence" value="ECO:0007669"/>
    <property type="project" value="InterPro"/>
</dbReference>
<gene>
    <name evidence="5" type="ORF">DB43_FU00030</name>
</gene>
<dbReference type="PROSITE" id="PS51186">
    <property type="entry name" value="GNAT"/>
    <property type="match status" value="1"/>
</dbReference>
<proteinExistence type="predicted"/>
<keyword evidence="3" id="KW-0732">Signal</keyword>
<evidence type="ECO:0000313" key="6">
    <source>
        <dbReference type="Proteomes" id="UP000031307"/>
    </source>
</evidence>
<feature type="signal peptide" evidence="3">
    <location>
        <begin position="1"/>
        <end position="24"/>
    </location>
</feature>
<feature type="chain" id="PRO_5002130655" description="N-acetyltransferase domain-containing protein" evidence="3">
    <location>
        <begin position="25"/>
        <end position="168"/>
    </location>
</feature>
<dbReference type="InterPro" id="IPR016181">
    <property type="entry name" value="Acyl_CoA_acyltransferase"/>
</dbReference>